<dbReference type="AlphaFoldDB" id="D2VKP9"/>
<dbReference type="SUPFAM" id="SSF55961">
    <property type="entry name" value="Bet v1-like"/>
    <property type="match status" value="1"/>
</dbReference>
<dbReference type="Pfam" id="PF03364">
    <property type="entry name" value="Polyketide_cyc"/>
    <property type="match status" value="1"/>
</dbReference>
<name>D2VKP9_NAEGR</name>
<dbReference type="OMA" id="DHGPFKK"/>
<dbReference type="RefSeq" id="XP_002675376.1">
    <property type="nucleotide sequence ID" value="XM_002675330.1"/>
</dbReference>
<reference evidence="2 3" key="1">
    <citation type="journal article" date="2010" name="Cell">
        <title>The genome of Naegleria gruberi illuminates early eukaryotic versatility.</title>
        <authorList>
            <person name="Fritz-Laylin L.K."/>
            <person name="Prochnik S.E."/>
            <person name="Ginger M.L."/>
            <person name="Dacks J.B."/>
            <person name="Carpenter M.L."/>
            <person name="Field M.C."/>
            <person name="Kuo A."/>
            <person name="Paredez A."/>
            <person name="Chapman J."/>
            <person name="Pham J."/>
            <person name="Shu S."/>
            <person name="Neupane R."/>
            <person name="Cipriano M."/>
            <person name="Mancuso J."/>
            <person name="Tu H."/>
            <person name="Salamov A."/>
            <person name="Lindquist E."/>
            <person name="Shapiro H."/>
            <person name="Lucas S."/>
            <person name="Grigoriev I.V."/>
            <person name="Cande W.Z."/>
            <person name="Fulton C."/>
            <person name="Rokhsar D.S."/>
            <person name="Dawson S.C."/>
        </authorList>
    </citation>
    <scope>NUCLEOTIDE SEQUENCE [LARGE SCALE GENOMIC DNA]</scope>
    <source>
        <strain evidence="2 3">NEG-M</strain>
    </source>
</reference>
<protein>
    <submittedName>
        <fullName evidence="2">Predicted protein</fullName>
    </submittedName>
</protein>
<dbReference type="InterPro" id="IPR023393">
    <property type="entry name" value="START-like_dom_sf"/>
</dbReference>
<sequence>MSLSQYDTREQAEKEGAVVAKIIFDNVTLEQVIQIISDYKSYTEFVEGTNKVEYKDTVEGTDGKCLDVWWNVTVGGLKTVEYTLRLCVFEDGLSWQETDHGPFKKNRGGWKLKPTTDGKGVEATYIALIDFNVWCPGFIKDFLVGKGLTKTLEAFKKRLAEKFKN</sequence>
<dbReference type="Proteomes" id="UP000006671">
    <property type="component" value="Unassembled WGS sequence"/>
</dbReference>
<proteinExistence type="predicted"/>
<accession>D2VKP9</accession>
<evidence type="ECO:0000259" key="1">
    <source>
        <dbReference type="Pfam" id="PF03364"/>
    </source>
</evidence>
<dbReference type="GeneID" id="8852829"/>
<evidence type="ECO:0000313" key="2">
    <source>
        <dbReference type="EMBL" id="EFC42632.1"/>
    </source>
</evidence>
<evidence type="ECO:0000313" key="3">
    <source>
        <dbReference type="Proteomes" id="UP000006671"/>
    </source>
</evidence>
<dbReference type="CDD" id="cd07812">
    <property type="entry name" value="SRPBCC"/>
    <property type="match status" value="1"/>
</dbReference>
<dbReference type="VEuPathDB" id="AmoebaDB:NAEGRDRAFT_69470"/>
<dbReference type="OrthoDB" id="10251081at2759"/>
<dbReference type="EMBL" id="GG738878">
    <property type="protein sequence ID" value="EFC42632.1"/>
    <property type="molecule type" value="Genomic_DNA"/>
</dbReference>
<dbReference type="InterPro" id="IPR005031">
    <property type="entry name" value="COQ10_START"/>
</dbReference>
<keyword evidence="3" id="KW-1185">Reference proteome</keyword>
<feature type="domain" description="Coenzyme Q-binding protein COQ10 START" evidence="1">
    <location>
        <begin position="27"/>
        <end position="156"/>
    </location>
</feature>
<dbReference type="Gene3D" id="3.30.530.20">
    <property type="match status" value="1"/>
</dbReference>
<gene>
    <name evidence="2" type="ORF">NAEGRDRAFT_69470</name>
</gene>
<dbReference type="InParanoid" id="D2VKP9"/>
<organism evidence="3">
    <name type="scientific">Naegleria gruberi</name>
    <name type="common">Amoeba</name>
    <dbReference type="NCBI Taxonomy" id="5762"/>
    <lineage>
        <taxon>Eukaryota</taxon>
        <taxon>Discoba</taxon>
        <taxon>Heterolobosea</taxon>
        <taxon>Tetramitia</taxon>
        <taxon>Eutetramitia</taxon>
        <taxon>Vahlkampfiidae</taxon>
        <taxon>Naegleria</taxon>
    </lineage>
</organism>
<dbReference type="KEGG" id="ngr:NAEGRDRAFT_69470"/>